<evidence type="ECO:0000313" key="6">
    <source>
        <dbReference type="EMBL" id="VDK44687.1"/>
    </source>
</evidence>
<dbReference type="PIRSF" id="PIRSF000303">
    <property type="entry name" value="Glutathion_perox"/>
    <property type="match status" value="1"/>
</dbReference>
<gene>
    <name evidence="6" type="ORF">ASIM_LOCUS11264</name>
</gene>
<dbReference type="GO" id="GO:0004601">
    <property type="term" value="F:peroxidase activity"/>
    <property type="evidence" value="ECO:0007669"/>
    <property type="project" value="UniProtKB-KW"/>
</dbReference>
<dbReference type="PANTHER" id="PTHR11592:SF134">
    <property type="entry name" value="PHOSPHOLIPID HYDROPEROXIDE GLUTATHIONE PEROXIDASE"/>
    <property type="match status" value="1"/>
</dbReference>
<evidence type="ECO:0000256" key="4">
    <source>
        <dbReference type="PIRSR" id="PIRSR000303-1"/>
    </source>
</evidence>
<proteinExistence type="inferred from homology"/>
<dbReference type="GO" id="GO:0006979">
    <property type="term" value="P:response to oxidative stress"/>
    <property type="evidence" value="ECO:0007669"/>
    <property type="project" value="InterPro"/>
</dbReference>
<evidence type="ECO:0000256" key="5">
    <source>
        <dbReference type="RuleBase" id="RU000499"/>
    </source>
</evidence>
<dbReference type="SUPFAM" id="SSF52833">
    <property type="entry name" value="Thioredoxin-like"/>
    <property type="match status" value="1"/>
</dbReference>
<evidence type="ECO:0000313" key="8">
    <source>
        <dbReference type="WBParaSite" id="ASIM_0001179801-mRNA-1"/>
    </source>
</evidence>
<dbReference type="AlphaFoldDB" id="A0A0M3JUE7"/>
<keyword evidence="3 5" id="KW-0560">Oxidoreductase</keyword>
<dbReference type="PROSITE" id="PS51355">
    <property type="entry name" value="GLUTATHIONE_PEROXID_3"/>
    <property type="match status" value="1"/>
</dbReference>
<evidence type="ECO:0000313" key="7">
    <source>
        <dbReference type="Proteomes" id="UP000267096"/>
    </source>
</evidence>
<evidence type="ECO:0000256" key="3">
    <source>
        <dbReference type="ARBA" id="ARBA00023002"/>
    </source>
</evidence>
<name>A0A0M3JUE7_ANISI</name>
<dbReference type="InterPro" id="IPR000889">
    <property type="entry name" value="Glutathione_peroxidase"/>
</dbReference>
<dbReference type="EMBL" id="UYRR01031054">
    <property type="protein sequence ID" value="VDK44687.1"/>
    <property type="molecule type" value="Genomic_DNA"/>
</dbReference>
<dbReference type="OrthoDB" id="446890at2759"/>
<reference evidence="6 7" key="2">
    <citation type="submission" date="2018-11" db="EMBL/GenBank/DDBJ databases">
        <authorList>
            <consortium name="Pathogen Informatics"/>
        </authorList>
    </citation>
    <scope>NUCLEOTIDE SEQUENCE [LARGE SCALE GENOMIC DNA]</scope>
</reference>
<organism evidence="8">
    <name type="scientific">Anisakis simplex</name>
    <name type="common">Herring worm</name>
    <dbReference type="NCBI Taxonomy" id="6269"/>
    <lineage>
        <taxon>Eukaryota</taxon>
        <taxon>Metazoa</taxon>
        <taxon>Ecdysozoa</taxon>
        <taxon>Nematoda</taxon>
        <taxon>Chromadorea</taxon>
        <taxon>Rhabditida</taxon>
        <taxon>Spirurina</taxon>
        <taxon>Ascaridomorpha</taxon>
        <taxon>Ascaridoidea</taxon>
        <taxon>Anisakidae</taxon>
        <taxon>Anisakis</taxon>
        <taxon>Anisakis simplex complex</taxon>
    </lineage>
</organism>
<dbReference type="Gene3D" id="3.40.30.10">
    <property type="entry name" value="Glutaredoxin"/>
    <property type="match status" value="1"/>
</dbReference>
<evidence type="ECO:0000256" key="1">
    <source>
        <dbReference type="ARBA" id="ARBA00006926"/>
    </source>
</evidence>
<dbReference type="Pfam" id="PF00255">
    <property type="entry name" value="GSHPx"/>
    <property type="match status" value="1"/>
</dbReference>
<sequence length="176" mass="19539">MLARLSGIGMGIGVLTVTAARAMSSNTVHEFSAKDVDGNVVSMNKYKGHTLIIVNVASDCGLTNSNYTELKEVLEKYRDSGLRVAAFPCNQFGNQEPGCELDIKEFVNKKYAFEPDLFAKIDVNGENAHPLYKFLKAEQGGTLTNSIKWNFTKFLVDKEGHVVSVHNSFWLFSAYF</sequence>
<dbReference type="PROSITE" id="PS00460">
    <property type="entry name" value="GLUTATHIONE_PEROXID_1"/>
    <property type="match status" value="1"/>
</dbReference>
<evidence type="ECO:0000256" key="2">
    <source>
        <dbReference type="ARBA" id="ARBA00022559"/>
    </source>
</evidence>
<keyword evidence="7" id="KW-1185">Reference proteome</keyword>
<dbReference type="Proteomes" id="UP000267096">
    <property type="component" value="Unassembled WGS sequence"/>
</dbReference>
<comment type="similarity">
    <text evidence="1 5">Belongs to the glutathione peroxidase family.</text>
</comment>
<feature type="active site" evidence="4">
    <location>
        <position position="60"/>
    </location>
</feature>
<dbReference type="InterPro" id="IPR029759">
    <property type="entry name" value="GPX_AS"/>
</dbReference>
<keyword evidence="2 5" id="KW-0575">Peroxidase</keyword>
<dbReference type="WBParaSite" id="ASIM_0001179801-mRNA-1">
    <property type="protein sequence ID" value="ASIM_0001179801-mRNA-1"/>
    <property type="gene ID" value="ASIM_0001179801"/>
</dbReference>
<accession>A0A0M3JUE7</accession>
<dbReference type="PANTHER" id="PTHR11592">
    <property type="entry name" value="GLUTATHIONE PEROXIDASE"/>
    <property type="match status" value="1"/>
</dbReference>
<protein>
    <recommendedName>
        <fullName evidence="5">Glutathione peroxidase</fullName>
    </recommendedName>
</protein>
<dbReference type="PRINTS" id="PR01011">
    <property type="entry name" value="GLUTPROXDASE"/>
</dbReference>
<reference evidence="8" key="1">
    <citation type="submission" date="2017-02" db="UniProtKB">
        <authorList>
            <consortium name="WormBaseParasite"/>
        </authorList>
    </citation>
    <scope>IDENTIFICATION</scope>
</reference>
<dbReference type="CDD" id="cd00340">
    <property type="entry name" value="GSH_Peroxidase"/>
    <property type="match status" value="1"/>
</dbReference>
<dbReference type="InterPro" id="IPR036249">
    <property type="entry name" value="Thioredoxin-like_sf"/>
</dbReference>
<dbReference type="FunFam" id="3.40.30.10:FF:000025">
    <property type="entry name" value="Glutathione peroxidase"/>
    <property type="match status" value="1"/>
</dbReference>